<keyword evidence="4" id="KW-1185">Reference proteome</keyword>
<organism evidence="3 4">
    <name type="scientific">Dissostichus eleginoides</name>
    <name type="common">Patagonian toothfish</name>
    <name type="synonym">Dissostichus amissus</name>
    <dbReference type="NCBI Taxonomy" id="100907"/>
    <lineage>
        <taxon>Eukaryota</taxon>
        <taxon>Metazoa</taxon>
        <taxon>Chordata</taxon>
        <taxon>Craniata</taxon>
        <taxon>Vertebrata</taxon>
        <taxon>Euteleostomi</taxon>
        <taxon>Actinopterygii</taxon>
        <taxon>Neopterygii</taxon>
        <taxon>Teleostei</taxon>
        <taxon>Neoteleostei</taxon>
        <taxon>Acanthomorphata</taxon>
        <taxon>Eupercaria</taxon>
        <taxon>Perciformes</taxon>
        <taxon>Notothenioidei</taxon>
        <taxon>Nototheniidae</taxon>
        <taxon>Dissostichus</taxon>
    </lineage>
</organism>
<keyword evidence="2" id="KW-0812">Transmembrane</keyword>
<gene>
    <name evidence="3" type="ORF">KUDE01_023035</name>
</gene>
<evidence type="ECO:0000313" key="3">
    <source>
        <dbReference type="EMBL" id="KAK1882249.1"/>
    </source>
</evidence>
<dbReference type="EMBL" id="JASDAP010000023">
    <property type="protein sequence ID" value="KAK1882249.1"/>
    <property type="molecule type" value="Genomic_DNA"/>
</dbReference>
<feature type="region of interest" description="Disordered" evidence="1">
    <location>
        <begin position="172"/>
        <end position="218"/>
    </location>
</feature>
<keyword evidence="3" id="KW-0240">DNA-directed RNA polymerase</keyword>
<protein>
    <submittedName>
        <fullName evidence="3">DNA-directed RNA polymerase II subunit RPB1</fullName>
    </submittedName>
</protein>
<keyword evidence="2" id="KW-0472">Membrane</keyword>
<dbReference type="AlphaFoldDB" id="A0AAD9BG95"/>
<reference evidence="3" key="1">
    <citation type="submission" date="2023-04" db="EMBL/GenBank/DDBJ databases">
        <title>Chromosome-level genome of Chaenocephalus aceratus.</title>
        <authorList>
            <person name="Park H."/>
        </authorList>
    </citation>
    <scope>NUCLEOTIDE SEQUENCE</scope>
    <source>
        <strain evidence="3">DE</strain>
        <tissue evidence="3">Muscle</tissue>
    </source>
</reference>
<evidence type="ECO:0000256" key="2">
    <source>
        <dbReference type="SAM" id="Phobius"/>
    </source>
</evidence>
<feature type="compositionally biased region" description="Acidic residues" evidence="1">
    <location>
        <begin position="183"/>
        <end position="211"/>
    </location>
</feature>
<evidence type="ECO:0000313" key="4">
    <source>
        <dbReference type="Proteomes" id="UP001228049"/>
    </source>
</evidence>
<keyword evidence="3" id="KW-0804">Transcription</keyword>
<sequence length="269" mass="31692">MSMELLRKYLWLWVILGSISVSAVIAIVFVCINRWLSNKKQKCRHRITQLQRNKSDSTIKRNKYQVETPPYLLGHSFSQQRPKAMKIWLTNTTMRRPRLCARWPCPKYQVAMPKYQESTPKCQESMPKYQESMPKYQESMPKCQESMPKYQVTMPKYQESMPKCQESMPKYQESMPKYQEAMSDYEEASPDYEEASPDYEEASPDYEEASPDYENPTPELFDYVKVEAEVKILPPPYRKTDEETDDASTEDYDDIDGEDDGEEDYDDLG</sequence>
<name>A0AAD9BG95_DISEL</name>
<comment type="caution">
    <text evidence="3">The sequence shown here is derived from an EMBL/GenBank/DDBJ whole genome shotgun (WGS) entry which is preliminary data.</text>
</comment>
<dbReference type="Proteomes" id="UP001228049">
    <property type="component" value="Unassembled WGS sequence"/>
</dbReference>
<feature type="transmembrane region" description="Helical" evidence="2">
    <location>
        <begin position="12"/>
        <end position="36"/>
    </location>
</feature>
<feature type="compositionally biased region" description="Acidic residues" evidence="1">
    <location>
        <begin position="242"/>
        <end position="269"/>
    </location>
</feature>
<dbReference type="SUPFAM" id="SSF57997">
    <property type="entry name" value="Tropomyosin"/>
    <property type="match status" value="1"/>
</dbReference>
<keyword evidence="2" id="KW-1133">Transmembrane helix</keyword>
<accession>A0AAD9BG95</accession>
<dbReference type="GO" id="GO:0000428">
    <property type="term" value="C:DNA-directed RNA polymerase complex"/>
    <property type="evidence" value="ECO:0007669"/>
    <property type="project" value="UniProtKB-KW"/>
</dbReference>
<proteinExistence type="predicted"/>
<feature type="region of interest" description="Disordered" evidence="1">
    <location>
        <begin position="231"/>
        <end position="269"/>
    </location>
</feature>
<evidence type="ECO:0000256" key="1">
    <source>
        <dbReference type="SAM" id="MobiDB-lite"/>
    </source>
</evidence>